<evidence type="ECO:0000313" key="3">
    <source>
        <dbReference type="EMBL" id="SEB81755.1"/>
    </source>
</evidence>
<dbReference type="EMBL" id="FNSL01000001">
    <property type="protein sequence ID" value="SEB81755.1"/>
    <property type="molecule type" value="Genomic_DNA"/>
</dbReference>
<sequence length="261" mass="28467">MENKASAPSPAMTANRKKTGPRPLKELWRRIRKPLAKSRFVKQALATLMAGAIRLIDRTNPRVEGSHDLQAAIDAHSPAIAALWHGQHILGPAINPRRHKIVAMFSRSADAELNALVAEKLGFETVRGSGGRKGERDVRKGGAKALIMLKKTIDRGCNVAMIADIPHGTPREAGLGIVTLARISGRPIVPVAIATSRRKVLERTWDKTTINLPFGRSAVILGEPIYVTSDADEATMEEKRREVTNSLNEATRQAYSLVDGQ</sequence>
<evidence type="ECO:0000256" key="1">
    <source>
        <dbReference type="SAM" id="MobiDB-lite"/>
    </source>
</evidence>
<protein>
    <recommendedName>
        <fullName evidence="2">DUF374 domain-containing protein</fullName>
    </recommendedName>
</protein>
<dbReference type="InterPro" id="IPR007172">
    <property type="entry name" value="DUF374"/>
</dbReference>
<dbReference type="Proteomes" id="UP000199064">
    <property type="component" value="Unassembled WGS sequence"/>
</dbReference>
<evidence type="ECO:0000259" key="2">
    <source>
        <dbReference type="Pfam" id="PF04028"/>
    </source>
</evidence>
<feature type="domain" description="DUF374" evidence="2">
    <location>
        <begin position="96"/>
        <end position="168"/>
    </location>
</feature>
<accession>A0A1H4MGU7</accession>
<name>A0A1H4MGU7_9HYPH</name>
<evidence type="ECO:0000313" key="4">
    <source>
        <dbReference type="Proteomes" id="UP000199064"/>
    </source>
</evidence>
<gene>
    <name evidence="3" type="ORF">SAMN05216452_3292</name>
</gene>
<keyword evidence="4" id="KW-1185">Reference proteome</keyword>
<dbReference type="CDD" id="cd07983">
    <property type="entry name" value="LPLAT_DUF374-like"/>
    <property type="match status" value="1"/>
</dbReference>
<dbReference type="RefSeq" id="WP_007010080.1">
    <property type="nucleotide sequence ID" value="NZ_FNSL01000001.1"/>
</dbReference>
<organism evidence="3 4">
    <name type="scientific">Nitratireductor aquibiodomus</name>
    <dbReference type="NCBI Taxonomy" id="204799"/>
    <lineage>
        <taxon>Bacteria</taxon>
        <taxon>Pseudomonadati</taxon>
        <taxon>Pseudomonadota</taxon>
        <taxon>Alphaproteobacteria</taxon>
        <taxon>Hyphomicrobiales</taxon>
        <taxon>Phyllobacteriaceae</taxon>
        <taxon>Nitratireductor</taxon>
    </lineage>
</organism>
<proteinExistence type="predicted"/>
<dbReference type="Pfam" id="PF04028">
    <property type="entry name" value="DUF374"/>
    <property type="match status" value="1"/>
</dbReference>
<dbReference type="AlphaFoldDB" id="A0A1H4MGU7"/>
<reference evidence="4" key="1">
    <citation type="submission" date="2016-10" db="EMBL/GenBank/DDBJ databases">
        <authorList>
            <person name="Varghese N."/>
            <person name="Submissions S."/>
        </authorList>
    </citation>
    <scope>NUCLEOTIDE SEQUENCE [LARGE SCALE GENOMIC DNA]</scope>
    <source>
        <strain evidence="4">ES.061</strain>
    </source>
</reference>
<feature type="region of interest" description="Disordered" evidence="1">
    <location>
        <begin position="1"/>
        <end position="22"/>
    </location>
</feature>